<dbReference type="OrthoDB" id="3364175at2759"/>
<keyword evidence="2" id="KW-0804">Transcription</keyword>
<dbReference type="AlphaFoldDB" id="A0A8H4U2E3"/>
<name>A0A8H4U2E3_9HYPO</name>
<dbReference type="GO" id="GO:0008270">
    <property type="term" value="F:zinc ion binding"/>
    <property type="evidence" value="ECO:0007669"/>
    <property type="project" value="InterPro"/>
</dbReference>
<evidence type="ECO:0000259" key="5">
    <source>
        <dbReference type="SMART" id="SM00906"/>
    </source>
</evidence>
<feature type="region of interest" description="Disordered" evidence="4">
    <location>
        <begin position="43"/>
        <end position="134"/>
    </location>
</feature>
<feature type="domain" description="Xylanolytic transcriptional activator regulatory" evidence="5">
    <location>
        <begin position="335"/>
        <end position="408"/>
    </location>
</feature>
<dbReference type="CDD" id="cd12148">
    <property type="entry name" value="fungal_TF_MHR"/>
    <property type="match status" value="1"/>
</dbReference>
<evidence type="ECO:0000256" key="4">
    <source>
        <dbReference type="SAM" id="MobiDB-lite"/>
    </source>
</evidence>
<evidence type="ECO:0000256" key="2">
    <source>
        <dbReference type="ARBA" id="ARBA00023163"/>
    </source>
</evidence>
<feature type="region of interest" description="Disordered" evidence="4">
    <location>
        <begin position="204"/>
        <end position="225"/>
    </location>
</feature>
<evidence type="ECO:0000256" key="1">
    <source>
        <dbReference type="ARBA" id="ARBA00023015"/>
    </source>
</evidence>
<keyword evidence="7" id="KW-1185">Reference proteome</keyword>
<feature type="region of interest" description="Disordered" evidence="4">
    <location>
        <begin position="848"/>
        <end position="870"/>
    </location>
</feature>
<evidence type="ECO:0000256" key="3">
    <source>
        <dbReference type="ARBA" id="ARBA00023242"/>
    </source>
</evidence>
<dbReference type="Pfam" id="PF04082">
    <property type="entry name" value="Fungal_trans"/>
    <property type="match status" value="1"/>
</dbReference>
<dbReference type="GO" id="GO:0000435">
    <property type="term" value="P:positive regulation of transcription from RNA polymerase II promoter by galactose"/>
    <property type="evidence" value="ECO:0007669"/>
    <property type="project" value="TreeGrafter"/>
</dbReference>
<dbReference type="InterPro" id="IPR007219">
    <property type="entry name" value="XnlR_reg_dom"/>
</dbReference>
<dbReference type="GO" id="GO:0006351">
    <property type="term" value="P:DNA-templated transcription"/>
    <property type="evidence" value="ECO:0007669"/>
    <property type="project" value="InterPro"/>
</dbReference>
<sequence length="927" mass="102851">MCPLYQISSTLSIRETFTNTLDAQARLERAEALVQQMRGLVPPNLRTWERQEQPSDEPQGDDGDFDFSAPPGDAPEISNTRANVTPDHVERTTTTPSPHPPPYQETSYDTVGDESGSGGDNRPQDDGQRNLESPPMYDFEWCEKEAGHIQGLSPKTVVEGQEEDSPISDGMASLSVNEREGGYLGVASGAAMLRLIDPVTRRRAPSRPQPVVSLTSPITPQPSPNRHIAETMIDAYFRLYHVSYPIVHEPTFRAQYSELIARPNGPCWTVLAYIVAAIGVWVSSTTSSQALDLALFSQARSMLNFDFLEIGNLTLVQALTLISNYQQKRDKPNSGYNYLGLAVRMAMGLGLHKEFEGWNISPLNMEIRRRVWWSLCVFDVGATITFSRPDVWPYTGVEVSFPLNVNDKDLTAASQSYPPESNRITPYTAVAVQARFHVAAHKCYEKIISRPFPTAEELLHLDLEHIEPWRASIPAYFSEQAVVPPRYALSQAVMTWRLWNLRIVMYRPFVIRFALKGRAGSNEASNKAYQQCLSDAKSSIQMIANFWQHHEHTRLAAWYSLYFLFQAALVPCICLRNNPGAREADDWRAQIVSTLHVITALSSINTSSDRCHQIILDLCGRYLDYHQEQHAAVDTQDRNEPTEGISNPAPHQSVAWTEAQAVNESPQTQINNIINMMWPNVHPMEAADVVMGDQAGWMDFLNAEILTRLKTSAACVESGTLVKDKLSLGTSWGVTHSQTVATNAISLLQGMKKDFNAKDNCNENFLFGYHGEIVVGVYNGAGLGKSTASSALHSLSQHLDTSSSIANQTFVQLHDSGRKANRVVVGKDVMFSGSLSGAKVYDIAGTTQLPDLDEPTSTPTPTPSSSNEPKKLVERLADFIDPSILRKRATCKHIVVGEGDSCTTLTRRCGIRGADFAKYSSLRFHSI</sequence>
<dbReference type="InterPro" id="IPR051127">
    <property type="entry name" value="Fungal_SecMet_Regulators"/>
</dbReference>
<dbReference type="PANTHER" id="PTHR47424">
    <property type="entry name" value="REGULATORY PROTEIN GAL4"/>
    <property type="match status" value="1"/>
</dbReference>
<accession>A0A8H4U2E3</accession>
<comment type="caution">
    <text evidence="6">The sequence shown here is derived from an EMBL/GenBank/DDBJ whole genome shotgun (WGS) entry which is preliminary data.</text>
</comment>
<evidence type="ECO:0000313" key="6">
    <source>
        <dbReference type="EMBL" id="KAF4968541.1"/>
    </source>
</evidence>
<dbReference type="Proteomes" id="UP000622797">
    <property type="component" value="Unassembled WGS sequence"/>
</dbReference>
<protein>
    <recommendedName>
        <fullName evidence="5">Xylanolytic transcriptional activator regulatory domain-containing protein</fullName>
    </recommendedName>
</protein>
<keyword evidence="1" id="KW-0805">Transcription regulation</keyword>
<dbReference type="SMART" id="SM00906">
    <property type="entry name" value="Fungal_trans"/>
    <property type="match status" value="1"/>
</dbReference>
<dbReference type="GO" id="GO:0000978">
    <property type="term" value="F:RNA polymerase II cis-regulatory region sequence-specific DNA binding"/>
    <property type="evidence" value="ECO:0007669"/>
    <property type="project" value="TreeGrafter"/>
</dbReference>
<feature type="compositionally biased region" description="Low complexity" evidence="4">
    <location>
        <begin position="855"/>
        <end position="866"/>
    </location>
</feature>
<dbReference type="EMBL" id="JABEXW010000196">
    <property type="protein sequence ID" value="KAF4968541.1"/>
    <property type="molecule type" value="Genomic_DNA"/>
</dbReference>
<proteinExistence type="predicted"/>
<keyword evidence="3" id="KW-0539">Nucleus</keyword>
<reference evidence="6" key="1">
    <citation type="journal article" date="2020" name="BMC Genomics">
        <title>Correction to: Identification and distribution of gene clusters required for synthesis of sphingolipid metabolism inhibitors in diverse species of the filamentous fungus Fusarium.</title>
        <authorList>
            <person name="Kim H.S."/>
            <person name="Lohmar J.M."/>
            <person name="Busman M."/>
            <person name="Brown D.W."/>
            <person name="Naumann T.A."/>
            <person name="Divon H.H."/>
            <person name="Lysoe E."/>
            <person name="Uhlig S."/>
            <person name="Proctor R.H."/>
        </authorList>
    </citation>
    <scope>NUCLEOTIDE SEQUENCE</scope>
    <source>
        <strain evidence="6">NRRL 20472</strain>
    </source>
</reference>
<dbReference type="PANTHER" id="PTHR47424:SF2">
    <property type="entry name" value="TRANSCRIPTION FACTOR DOMAIN-CONTAINING PROTEIN-RELATED"/>
    <property type="match status" value="1"/>
</dbReference>
<dbReference type="GO" id="GO:0005634">
    <property type="term" value="C:nucleus"/>
    <property type="evidence" value="ECO:0007669"/>
    <property type="project" value="TreeGrafter"/>
</dbReference>
<organism evidence="6 7">
    <name type="scientific">Fusarium sarcochroum</name>
    <dbReference type="NCBI Taxonomy" id="1208366"/>
    <lineage>
        <taxon>Eukaryota</taxon>
        <taxon>Fungi</taxon>
        <taxon>Dikarya</taxon>
        <taxon>Ascomycota</taxon>
        <taxon>Pezizomycotina</taxon>
        <taxon>Sordariomycetes</taxon>
        <taxon>Hypocreomycetidae</taxon>
        <taxon>Hypocreales</taxon>
        <taxon>Nectriaceae</taxon>
        <taxon>Fusarium</taxon>
        <taxon>Fusarium lateritium species complex</taxon>
    </lineage>
</organism>
<gene>
    <name evidence="6" type="ORF">FSARC_4108</name>
</gene>
<evidence type="ECO:0000313" key="7">
    <source>
        <dbReference type="Proteomes" id="UP000622797"/>
    </source>
</evidence>
<dbReference type="GO" id="GO:0000981">
    <property type="term" value="F:DNA-binding transcription factor activity, RNA polymerase II-specific"/>
    <property type="evidence" value="ECO:0007669"/>
    <property type="project" value="TreeGrafter"/>
</dbReference>
<reference evidence="6" key="2">
    <citation type="submission" date="2020-05" db="EMBL/GenBank/DDBJ databases">
        <authorList>
            <person name="Kim H.-S."/>
            <person name="Proctor R.H."/>
            <person name="Brown D.W."/>
        </authorList>
    </citation>
    <scope>NUCLEOTIDE SEQUENCE</scope>
    <source>
        <strain evidence="6">NRRL 20472</strain>
    </source>
</reference>
<feature type="compositionally biased region" description="Acidic residues" evidence="4">
    <location>
        <begin position="54"/>
        <end position="65"/>
    </location>
</feature>